<dbReference type="Proteomes" id="UP000886998">
    <property type="component" value="Unassembled WGS sequence"/>
</dbReference>
<keyword evidence="2" id="KW-1185">Reference proteome</keyword>
<gene>
    <name evidence="1" type="ORF">TNIN_15101</name>
</gene>
<evidence type="ECO:0000313" key="1">
    <source>
        <dbReference type="EMBL" id="GFY48142.1"/>
    </source>
</evidence>
<proteinExistence type="predicted"/>
<dbReference type="EMBL" id="BMAV01006321">
    <property type="protein sequence ID" value="GFY48142.1"/>
    <property type="molecule type" value="Genomic_DNA"/>
</dbReference>
<protein>
    <submittedName>
        <fullName evidence="1">Uncharacterized protein</fullName>
    </submittedName>
</protein>
<dbReference type="AlphaFoldDB" id="A0A8X6X6W0"/>
<accession>A0A8X6X6W0</accession>
<sequence length="192" mass="21221">MVPPVQWSYVKAALMYKSGSPGISVGDCYGSTLCKSTGERICVSKCPRNFASVPLQRLVGDASILNLTIFIIDNNEAKRVATNNGGLWQIARETTIIFAGCRKGFLCLNIPGKTIHFHQAKCNFRRKGFYGSELITSCGSLHLQLITLNKRRSKKLFTTALYQGSLSNLKEQTGQKAISMGTMDPFDSWWAT</sequence>
<comment type="caution">
    <text evidence="1">The sequence shown here is derived from an EMBL/GenBank/DDBJ whole genome shotgun (WGS) entry which is preliminary data.</text>
</comment>
<evidence type="ECO:0000313" key="2">
    <source>
        <dbReference type="Proteomes" id="UP000886998"/>
    </source>
</evidence>
<name>A0A8X6X6W0_9ARAC</name>
<reference evidence="1" key="1">
    <citation type="submission" date="2020-08" db="EMBL/GenBank/DDBJ databases">
        <title>Multicomponent nature underlies the extraordinary mechanical properties of spider dragline silk.</title>
        <authorList>
            <person name="Kono N."/>
            <person name="Nakamura H."/>
            <person name="Mori M."/>
            <person name="Yoshida Y."/>
            <person name="Ohtoshi R."/>
            <person name="Malay A.D."/>
            <person name="Moran D.A.P."/>
            <person name="Tomita M."/>
            <person name="Numata K."/>
            <person name="Arakawa K."/>
        </authorList>
    </citation>
    <scope>NUCLEOTIDE SEQUENCE</scope>
</reference>
<organism evidence="1 2">
    <name type="scientific">Trichonephila inaurata madagascariensis</name>
    <dbReference type="NCBI Taxonomy" id="2747483"/>
    <lineage>
        <taxon>Eukaryota</taxon>
        <taxon>Metazoa</taxon>
        <taxon>Ecdysozoa</taxon>
        <taxon>Arthropoda</taxon>
        <taxon>Chelicerata</taxon>
        <taxon>Arachnida</taxon>
        <taxon>Araneae</taxon>
        <taxon>Araneomorphae</taxon>
        <taxon>Entelegynae</taxon>
        <taxon>Araneoidea</taxon>
        <taxon>Nephilidae</taxon>
        <taxon>Trichonephila</taxon>
        <taxon>Trichonephila inaurata</taxon>
    </lineage>
</organism>